<dbReference type="InterPro" id="IPR011701">
    <property type="entry name" value="MFS"/>
</dbReference>
<feature type="transmembrane region" description="Helical" evidence="5">
    <location>
        <begin position="252"/>
        <end position="273"/>
    </location>
</feature>
<evidence type="ECO:0000256" key="5">
    <source>
        <dbReference type="SAM" id="Phobius"/>
    </source>
</evidence>
<dbReference type="PANTHER" id="PTHR23508:SF10">
    <property type="entry name" value="CARBOXYLIC ACID TRANSPORTER PROTEIN HOMOLOG"/>
    <property type="match status" value="1"/>
</dbReference>
<dbReference type="GO" id="GO:0005886">
    <property type="term" value="C:plasma membrane"/>
    <property type="evidence" value="ECO:0007669"/>
    <property type="project" value="TreeGrafter"/>
</dbReference>
<dbReference type="Proteomes" id="UP000026739">
    <property type="component" value="Unassembled WGS sequence"/>
</dbReference>
<dbReference type="PROSITE" id="PS50850">
    <property type="entry name" value="MFS"/>
    <property type="match status" value="1"/>
</dbReference>
<feature type="transmembrane region" description="Helical" evidence="5">
    <location>
        <begin position="280"/>
        <end position="299"/>
    </location>
</feature>
<feature type="domain" description="Major facilitator superfamily (MFS) profile" evidence="6">
    <location>
        <begin position="9"/>
        <end position="392"/>
    </location>
</feature>
<evidence type="ECO:0000256" key="3">
    <source>
        <dbReference type="ARBA" id="ARBA00022989"/>
    </source>
</evidence>
<dbReference type="PROSITE" id="PS00217">
    <property type="entry name" value="SUGAR_TRANSPORT_2"/>
    <property type="match status" value="1"/>
</dbReference>
<keyword evidence="4 5" id="KW-0472">Membrane</keyword>
<organism evidence="7 8">
    <name type="scientific">Pseudomonas mandelii PD30</name>
    <dbReference type="NCBI Taxonomy" id="1419583"/>
    <lineage>
        <taxon>Bacteria</taxon>
        <taxon>Pseudomonadati</taxon>
        <taxon>Pseudomonadota</taxon>
        <taxon>Gammaproteobacteria</taxon>
        <taxon>Pseudomonadales</taxon>
        <taxon>Pseudomonadaceae</taxon>
        <taxon>Pseudomonas</taxon>
    </lineage>
</organism>
<evidence type="ECO:0000313" key="8">
    <source>
        <dbReference type="Proteomes" id="UP000026739"/>
    </source>
</evidence>
<dbReference type="SUPFAM" id="SSF103473">
    <property type="entry name" value="MFS general substrate transporter"/>
    <property type="match status" value="1"/>
</dbReference>
<evidence type="ECO:0000313" key="7">
    <source>
        <dbReference type="EMBL" id="KDD68975.1"/>
    </source>
</evidence>
<dbReference type="GO" id="GO:0046943">
    <property type="term" value="F:carboxylic acid transmembrane transporter activity"/>
    <property type="evidence" value="ECO:0007669"/>
    <property type="project" value="TreeGrafter"/>
</dbReference>
<protein>
    <submittedName>
        <fullName evidence="7">MFS transporter</fullName>
    </submittedName>
</protein>
<keyword evidence="2 5" id="KW-0812">Transmembrane</keyword>
<dbReference type="InterPro" id="IPR036259">
    <property type="entry name" value="MFS_trans_sf"/>
</dbReference>
<dbReference type="AlphaFoldDB" id="A0A059L4C1"/>
<dbReference type="eggNOG" id="COG2814">
    <property type="taxonomic scope" value="Bacteria"/>
</dbReference>
<evidence type="ECO:0000256" key="4">
    <source>
        <dbReference type="ARBA" id="ARBA00023136"/>
    </source>
</evidence>
<evidence type="ECO:0000259" key="6">
    <source>
        <dbReference type="PROSITE" id="PS50850"/>
    </source>
</evidence>
<keyword evidence="3 5" id="KW-1133">Transmembrane helix</keyword>
<feature type="transmembrane region" description="Helical" evidence="5">
    <location>
        <begin position="337"/>
        <end position="357"/>
    </location>
</feature>
<feature type="transmembrane region" description="Helical" evidence="5">
    <location>
        <begin position="161"/>
        <end position="181"/>
    </location>
</feature>
<dbReference type="PANTHER" id="PTHR23508">
    <property type="entry name" value="CARBOXYLIC ACID TRANSPORTER PROTEIN HOMOLOG"/>
    <property type="match status" value="1"/>
</dbReference>
<dbReference type="RefSeq" id="WP_033056551.1">
    <property type="nucleotide sequence ID" value="NZ_AZQQ01000074.1"/>
</dbReference>
<reference evidence="7 8" key="1">
    <citation type="submission" date="2013-12" db="EMBL/GenBank/DDBJ databases">
        <authorList>
            <person name="Formusa P.A."/>
            <person name="Habash M."/>
            <person name="Lee H."/>
            <person name="Trevors J.T."/>
        </authorList>
    </citation>
    <scope>NUCLEOTIDE SEQUENCE [LARGE SCALE GENOMIC DNA]</scope>
    <source>
        <strain evidence="7 8">PD30</strain>
    </source>
</reference>
<proteinExistence type="predicted"/>
<feature type="transmembrane region" description="Helical" evidence="5">
    <location>
        <begin position="363"/>
        <end position="385"/>
    </location>
</feature>
<sequence length="411" mass="44342">MTGISKWHVLIGGFIAYLFDAMEIILLTLALPVIRQDLGLSLHEVGALASATLLGIGVSGVATGWYSDNFGRRKALIASLAIFGALTCFFAFAHDLYVMAGLRFVSGLGLGGVWTILSAYIVETWPPKQRARAISFVISSFPIGAIAAALAAKFMLPEWRLMFFVSGAAVILPIIYVYFLIPESPAWKAQRDTQGTAAQRISVREIFSPELLRYTLLGSLAASFALLGSWGVSTWLPTYLIQDRGLTVASMTSFMAVLHLGNFFGLNVFGFIADRIGKRLTIVISLLLTSMMALVYVYTTQTQTLIWIGAGYAFFMVFAGLFGSYFSEMYPIRVRTLGAGFCFNMGRGLAAFAPVLLSGIASIYSLAAGLIVCAGFYVISAVFVISMPRNKTVSEVSTQAATSDIAKEAIG</sequence>
<gene>
    <name evidence="7" type="ORF">V466_11145</name>
</gene>
<feature type="transmembrane region" description="Helical" evidence="5">
    <location>
        <begin position="305"/>
        <end position="325"/>
    </location>
</feature>
<feature type="transmembrane region" description="Helical" evidence="5">
    <location>
        <begin position="46"/>
        <end position="66"/>
    </location>
</feature>
<dbReference type="InterPro" id="IPR020846">
    <property type="entry name" value="MFS_dom"/>
</dbReference>
<evidence type="ECO:0000256" key="1">
    <source>
        <dbReference type="ARBA" id="ARBA00004141"/>
    </source>
</evidence>
<dbReference type="Gene3D" id="1.20.1250.20">
    <property type="entry name" value="MFS general substrate transporter like domains"/>
    <property type="match status" value="1"/>
</dbReference>
<feature type="transmembrane region" description="Helical" evidence="5">
    <location>
        <begin position="211"/>
        <end position="232"/>
    </location>
</feature>
<comment type="caution">
    <text evidence="7">The sequence shown here is derived from an EMBL/GenBank/DDBJ whole genome shotgun (WGS) entry which is preliminary data.</text>
</comment>
<dbReference type="Pfam" id="PF07690">
    <property type="entry name" value="MFS_1"/>
    <property type="match status" value="1"/>
</dbReference>
<name>A0A059L4C1_9PSED</name>
<comment type="subcellular location">
    <subcellularLocation>
        <location evidence="1">Membrane</location>
        <topology evidence="1">Multi-pass membrane protein</topology>
    </subcellularLocation>
</comment>
<feature type="transmembrane region" description="Helical" evidence="5">
    <location>
        <begin position="134"/>
        <end position="155"/>
    </location>
</feature>
<dbReference type="InterPro" id="IPR005829">
    <property type="entry name" value="Sugar_transporter_CS"/>
</dbReference>
<dbReference type="PROSITE" id="PS00216">
    <property type="entry name" value="SUGAR_TRANSPORT_1"/>
    <property type="match status" value="1"/>
</dbReference>
<feature type="transmembrane region" description="Helical" evidence="5">
    <location>
        <begin position="7"/>
        <end position="34"/>
    </location>
</feature>
<evidence type="ECO:0000256" key="2">
    <source>
        <dbReference type="ARBA" id="ARBA00022692"/>
    </source>
</evidence>
<accession>A0A059L4C1</accession>
<feature type="transmembrane region" description="Helical" evidence="5">
    <location>
        <begin position="100"/>
        <end position="122"/>
    </location>
</feature>
<feature type="transmembrane region" description="Helical" evidence="5">
    <location>
        <begin position="75"/>
        <end position="94"/>
    </location>
</feature>
<dbReference type="EMBL" id="AZQQ01000074">
    <property type="protein sequence ID" value="KDD68975.1"/>
    <property type="molecule type" value="Genomic_DNA"/>
</dbReference>